<protein>
    <submittedName>
        <fullName evidence="2">Uncharacterized protein</fullName>
    </submittedName>
</protein>
<accession>A0A0P7D352</accession>
<dbReference type="GeneID" id="92659587"/>
<keyword evidence="1" id="KW-0812">Transmembrane</keyword>
<sequence>MAELLASGFGIGVFAVGVQILALIAVYGTACAKEVRFYAVAFVLASCVMTGMAMLDPLAFTQWHVDGLAVMTMCG</sequence>
<organism evidence="2 3">
    <name type="scientific">Pseudomonas putida</name>
    <name type="common">Arthrobacter siderocapsulatus</name>
    <dbReference type="NCBI Taxonomy" id="303"/>
    <lineage>
        <taxon>Bacteria</taxon>
        <taxon>Pseudomonadati</taxon>
        <taxon>Pseudomonadota</taxon>
        <taxon>Gammaproteobacteria</taxon>
        <taxon>Pseudomonadales</taxon>
        <taxon>Pseudomonadaceae</taxon>
        <taxon>Pseudomonas</taxon>
    </lineage>
</organism>
<dbReference type="Proteomes" id="UP000050437">
    <property type="component" value="Unassembled WGS sequence"/>
</dbReference>
<evidence type="ECO:0000313" key="3">
    <source>
        <dbReference type="Proteomes" id="UP000050437"/>
    </source>
</evidence>
<keyword evidence="1" id="KW-1133">Transmembrane helix</keyword>
<feature type="transmembrane region" description="Helical" evidence="1">
    <location>
        <begin position="6"/>
        <end position="28"/>
    </location>
</feature>
<proteinExistence type="predicted"/>
<dbReference type="AlphaFoldDB" id="A0A0P7D352"/>
<gene>
    <name evidence="2" type="ORF">HB13667_23760</name>
</gene>
<evidence type="ECO:0000256" key="1">
    <source>
        <dbReference type="SAM" id="Phobius"/>
    </source>
</evidence>
<comment type="caution">
    <text evidence="2">The sequence shown here is derived from an EMBL/GenBank/DDBJ whole genome shotgun (WGS) entry which is preliminary data.</text>
</comment>
<reference evidence="2 3" key="1">
    <citation type="submission" date="2015-10" db="EMBL/GenBank/DDBJ databases">
        <title>Pseudomonas putida clinical strains.</title>
        <authorList>
            <person name="Molina L."/>
            <person name="Udaondo Z."/>
        </authorList>
    </citation>
    <scope>NUCLEOTIDE SEQUENCE [LARGE SCALE GENOMIC DNA]</scope>
    <source>
        <strain evidence="2 3">HB13667</strain>
    </source>
</reference>
<name>A0A0P7D352_PSEPU</name>
<feature type="transmembrane region" description="Helical" evidence="1">
    <location>
        <begin position="35"/>
        <end position="55"/>
    </location>
</feature>
<dbReference type="EMBL" id="LKKS01000129">
    <property type="protein sequence ID" value="KPM59878.1"/>
    <property type="molecule type" value="Genomic_DNA"/>
</dbReference>
<keyword evidence="1" id="KW-0472">Membrane</keyword>
<evidence type="ECO:0000313" key="2">
    <source>
        <dbReference type="EMBL" id="KPM59878.1"/>
    </source>
</evidence>
<dbReference type="RefSeq" id="WP_015271192.1">
    <property type="nucleotide sequence ID" value="NZ_LKKS01000129.1"/>
</dbReference>